<keyword evidence="7" id="KW-0175">Coiled coil</keyword>
<feature type="coiled-coil region" evidence="7">
    <location>
        <begin position="143"/>
        <end position="174"/>
    </location>
</feature>
<evidence type="ECO:0000313" key="10">
    <source>
        <dbReference type="Proteomes" id="UP000660380"/>
    </source>
</evidence>
<evidence type="ECO:0000256" key="1">
    <source>
        <dbReference type="ARBA" id="ARBA00000085"/>
    </source>
</evidence>
<evidence type="ECO:0000256" key="3">
    <source>
        <dbReference type="ARBA" id="ARBA00022553"/>
    </source>
</evidence>
<dbReference type="InterPro" id="IPR005467">
    <property type="entry name" value="His_kinase_dom"/>
</dbReference>
<dbReference type="Pfam" id="PF14361">
    <property type="entry name" value="RsbRD_N"/>
    <property type="match status" value="1"/>
</dbReference>
<evidence type="ECO:0000313" key="9">
    <source>
        <dbReference type="EMBL" id="MBD2606356.1"/>
    </source>
</evidence>
<proteinExistence type="predicted"/>
<evidence type="ECO:0000259" key="8">
    <source>
        <dbReference type="PROSITE" id="PS50109"/>
    </source>
</evidence>
<dbReference type="Gene3D" id="3.30.565.10">
    <property type="entry name" value="Histidine kinase-like ATPase, C-terminal domain"/>
    <property type="match status" value="1"/>
</dbReference>
<dbReference type="InterPro" id="IPR004358">
    <property type="entry name" value="Sig_transdc_His_kin-like_C"/>
</dbReference>
<evidence type="ECO:0000256" key="6">
    <source>
        <dbReference type="ARBA" id="ARBA00023012"/>
    </source>
</evidence>
<accession>A0ABR8GSE6</accession>
<dbReference type="InterPro" id="IPR025751">
    <property type="entry name" value="RsbRD_N_dom"/>
</dbReference>
<dbReference type="SMART" id="SM00387">
    <property type="entry name" value="HATPase_c"/>
    <property type="match status" value="1"/>
</dbReference>
<dbReference type="Pfam" id="PF00512">
    <property type="entry name" value="HisKA"/>
    <property type="match status" value="1"/>
</dbReference>
<keyword evidence="6" id="KW-0902">Two-component regulatory system</keyword>
<comment type="caution">
    <text evidence="9">The sequence shown here is derived from an EMBL/GenBank/DDBJ whole genome shotgun (WGS) entry which is preliminary data.</text>
</comment>
<dbReference type="InterPro" id="IPR036890">
    <property type="entry name" value="HATPase_C_sf"/>
</dbReference>
<keyword evidence="3" id="KW-0597">Phosphoprotein</keyword>
<dbReference type="Proteomes" id="UP000660380">
    <property type="component" value="Unassembled WGS sequence"/>
</dbReference>
<dbReference type="CDD" id="cd00082">
    <property type="entry name" value="HisKA"/>
    <property type="match status" value="1"/>
</dbReference>
<feature type="domain" description="Histidine kinase" evidence="8">
    <location>
        <begin position="170"/>
        <end position="394"/>
    </location>
</feature>
<evidence type="ECO:0000256" key="7">
    <source>
        <dbReference type="SAM" id="Coils"/>
    </source>
</evidence>
<keyword evidence="4" id="KW-0808">Transferase</keyword>
<dbReference type="PRINTS" id="PR00344">
    <property type="entry name" value="BCTRLSENSOR"/>
</dbReference>
<dbReference type="RefSeq" id="WP_029633672.1">
    <property type="nucleotide sequence ID" value="NZ_JACJTA010000039.1"/>
</dbReference>
<gene>
    <name evidence="9" type="ORF">H6G81_17920</name>
</gene>
<dbReference type="PANTHER" id="PTHR43047:SF72">
    <property type="entry name" value="OSMOSENSING HISTIDINE PROTEIN KINASE SLN1"/>
    <property type="match status" value="1"/>
</dbReference>
<dbReference type="InterPro" id="IPR003661">
    <property type="entry name" value="HisK_dim/P_dom"/>
</dbReference>
<dbReference type="Pfam" id="PF02518">
    <property type="entry name" value="HATPase_c"/>
    <property type="match status" value="1"/>
</dbReference>
<dbReference type="SUPFAM" id="SSF47384">
    <property type="entry name" value="Homodimeric domain of signal transducing histidine kinase"/>
    <property type="match status" value="1"/>
</dbReference>
<dbReference type="InterPro" id="IPR036097">
    <property type="entry name" value="HisK_dim/P_sf"/>
</dbReference>
<protein>
    <recommendedName>
        <fullName evidence="2">histidine kinase</fullName>
        <ecNumber evidence="2">2.7.13.3</ecNumber>
    </recommendedName>
</protein>
<evidence type="ECO:0000256" key="5">
    <source>
        <dbReference type="ARBA" id="ARBA00022777"/>
    </source>
</evidence>
<dbReference type="Gene3D" id="1.10.287.130">
    <property type="match status" value="1"/>
</dbReference>
<evidence type="ECO:0000256" key="4">
    <source>
        <dbReference type="ARBA" id="ARBA00022679"/>
    </source>
</evidence>
<reference evidence="9 10" key="1">
    <citation type="journal article" date="2020" name="ISME J.">
        <title>Comparative genomics reveals insights into cyanobacterial evolution and habitat adaptation.</title>
        <authorList>
            <person name="Chen M.Y."/>
            <person name="Teng W.K."/>
            <person name="Zhao L."/>
            <person name="Hu C.X."/>
            <person name="Zhou Y.K."/>
            <person name="Han B.P."/>
            <person name="Song L.R."/>
            <person name="Shu W.S."/>
        </authorList>
    </citation>
    <scope>NUCLEOTIDE SEQUENCE [LARGE SCALE GENOMIC DNA]</scope>
    <source>
        <strain evidence="9 10">FACHB-248</strain>
    </source>
</reference>
<dbReference type="SUPFAM" id="SSF55874">
    <property type="entry name" value="ATPase domain of HSP90 chaperone/DNA topoisomerase II/histidine kinase"/>
    <property type="match status" value="1"/>
</dbReference>
<dbReference type="EMBL" id="JACJTA010000039">
    <property type="protein sequence ID" value="MBD2606356.1"/>
    <property type="molecule type" value="Genomic_DNA"/>
</dbReference>
<dbReference type="InterPro" id="IPR003594">
    <property type="entry name" value="HATPase_dom"/>
</dbReference>
<dbReference type="EC" id="2.7.13.3" evidence="2"/>
<dbReference type="CDD" id="cd16922">
    <property type="entry name" value="HATPase_EvgS-ArcB-TorS-like"/>
    <property type="match status" value="1"/>
</dbReference>
<sequence>MDLSEFLAKKTDTIIANWVEAVRQDKKIESANDLSRKAIENHISHVVLALATVLSEYQTNEIQPIIDASLHHGSLRAEQGFTAAEIAREYRILRQVIFSILEPQLLQLSGAEVMRIVGLINIVLDEAIGRCFQSYTEQRLAELNQLQNQLIIHNQELNRLLRANQENLSHLAHELKTPLTSIIGYSDLFLRSQRQKTEVKDNVNNLEHIERVLRNGRKLLHLINDTLELSRYEAGQMKLHPASINLHKLINDVCEMLEPLARHKNLQIQVDCDRAPNEVVTDSLRLQQIVTNLVSNAIRYTETGSIKITCQMWENDKWAIAITDTGIGIHKEDQTQIFESYFRVPMSNNSYLPESTGLGLAIASRLVKLLQGEIKLDSEVGVGSTFTVILPLEVKS</sequence>
<name>A0ABR8GSE6_9CYAN</name>
<evidence type="ECO:0000256" key="2">
    <source>
        <dbReference type="ARBA" id="ARBA00012438"/>
    </source>
</evidence>
<dbReference type="PROSITE" id="PS50109">
    <property type="entry name" value="HIS_KIN"/>
    <property type="match status" value="1"/>
</dbReference>
<keyword evidence="10" id="KW-1185">Reference proteome</keyword>
<dbReference type="GO" id="GO:0016301">
    <property type="term" value="F:kinase activity"/>
    <property type="evidence" value="ECO:0007669"/>
    <property type="project" value="UniProtKB-KW"/>
</dbReference>
<comment type="catalytic activity">
    <reaction evidence="1">
        <text>ATP + protein L-histidine = ADP + protein N-phospho-L-histidine.</text>
        <dbReference type="EC" id="2.7.13.3"/>
    </reaction>
</comment>
<dbReference type="SMART" id="SM00388">
    <property type="entry name" value="HisKA"/>
    <property type="match status" value="1"/>
</dbReference>
<organism evidence="9 10">
    <name type="scientific">Scytonema hofmannii FACHB-248</name>
    <dbReference type="NCBI Taxonomy" id="1842502"/>
    <lineage>
        <taxon>Bacteria</taxon>
        <taxon>Bacillati</taxon>
        <taxon>Cyanobacteriota</taxon>
        <taxon>Cyanophyceae</taxon>
        <taxon>Nostocales</taxon>
        <taxon>Scytonemataceae</taxon>
        <taxon>Scytonema</taxon>
    </lineage>
</organism>
<dbReference type="PANTHER" id="PTHR43047">
    <property type="entry name" value="TWO-COMPONENT HISTIDINE PROTEIN KINASE"/>
    <property type="match status" value="1"/>
</dbReference>
<keyword evidence="5 9" id="KW-0418">Kinase</keyword>